<dbReference type="RefSeq" id="WP_129546662.1">
    <property type="nucleotide sequence ID" value="NZ_CP033902.1"/>
</dbReference>
<dbReference type="Gene3D" id="3.40.50.300">
    <property type="entry name" value="P-loop containing nucleotide triphosphate hydrolases"/>
    <property type="match status" value="1"/>
</dbReference>
<evidence type="ECO:0000256" key="5">
    <source>
        <dbReference type="ARBA" id="ARBA00032897"/>
    </source>
</evidence>
<evidence type="ECO:0000313" key="9">
    <source>
        <dbReference type="Proteomes" id="UP001555100"/>
    </source>
</evidence>
<reference evidence="8 9" key="1">
    <citation type="submission" date="2024-01" db="EMBL/GenBank/DDBJ databases">
        <title>Genomic analysis and antimicrobial resistance profiles of Trueperella pyogenes isolated from domestic and wild animals.</title>
        <authorList>
            <person name="Magossi G."/>
            <person name="Gzyl K.E."/>
            <person name="Holman D.B."/>
            <person name="Amat S."/>
        </authorList>
    </citation>
    <scope>NUCLEOTIDE SEQUENCE [LARGE SCALE GENOMIC DNA]</scope>
    <source>
        <strain evidence="8 9">1494</strain>
    </source>
</reference>
<dbReference type="EMBL" id="JBAGNM010000032">
    <property type="protein sequence ID" value="MEW6955476.1"/>
    <property type="molecule type" value="Genomic_DNA"/>
</dbReference>
<comment type="similarity">
    <text evidence="1">Belongs to the zeta toxin family.</text>
</comment>
<evidence type="ECO:0000256" key="2">
    <source>
        <dbReference type="ARBA" id="ARBA00011963"/>
    </source>
</evidence>
<evidence type="ECO:0000256" key="1">
    <source>
        <dbReference type="ARBA" id="ARBA00009104"/>
    </source>
</evidence>
<dbReference type="Pfam" id="PF06414">
    <property type="entry name" value="Zeta_toxin"/>
    <property type="match status" value="1"/>
</dbReference>
<feature type="domain" description="Zeta toxin" evidence="7">
    <location>
        <begin position="33"/>
        <end position="163"/>
    </location>
</feature>
<organism evidence="8 9">
    <name type="scientific">Trueperella pyogenes</name>
    <dbReference type="NCBI Taxonomy" id="1661"/>
    <lineage>
        <taxon>Bacteria</taxon>
        <taxon>Bacillati</taxon>
        <taxon>Actinomycetota</taxon>
        <taxon>Actinomycetes</taxon>
        <taxon>Actinomycetales</taxon>
        <taxon>Actinomycetaceae</taxon>
        <taxon>Trueperella</taxon>
    </lineage>
</organism>
<sequence length="225" mass="24898">MNGQLSAREIETIFATKILPDYIHQQSPRAGVAQPEFVSVGGQPGSGKGHVLDAVSKDHPGAAIVNGDDLRQFHPSYGMLMETDPLRMPEVTGKALGPWVGMATEYLRSHRMSAIVETTLRDPHMLRREFAAYKNTGYRTELRVLAAPLAVSRLGTLSRYPRPSRTLRVRQMDPISGPRYCGRERSLHHPVSRHITACRSSPDPGPRRGSLPRLCSLAFFNAFSA</sequence>
<evidence type="ECO:0000256" key="3">
    <source>
        <dbReference type="ARBA" id="ARBA00022741"/>
    </source>
</evidence>
<keyword evidence="9" id="KW-1185">Reference proteome</keyword>
<protein>
    <recommendedName>
        <fullName evidence="5">UDP-N-acetylglucosamine kinase</fullName>
        <ecNumber evidence="2">2.7.1.176</ecNumber>
    </recommendedName>
    <alternativeName>
        <fullName evidence="5">UDP-N-acetylglucosamine kinase</fullName>
    </alternativeName>
</protein>
<comment type="catalytic activity">
    <reaction evidence="6">
        <text>UDP-N-acetyl-alpha-D-glucosamine + ATP = UDP-N-acetyl-alpha-D-glucosamine 3'-phosphate + ADP + H(+)</text>
        <dbReference type="Rhea" id="RHEA:32671"/>
        <dbReference type="ChEBI" id="CHEBI:15378"/>
        <dbReference type="ChEBI" id="CHEBI:30616"/>
        <dbReference type="ChEBI" id="CHEBI:57705"/>
        <dbReference type="ChEBI" id="CHEBI:64353"/>
        <dbReference type="ChEBI" id="CHEBI:456216"/>
        <dbReference type="EC" id="2.7.1.176"/>
    </reaction>
</comment>
<keyword evidence="3" id="KW-0547">Nucleotide-binding</keyword>
<evidence type="ECO:0000256" key="4">
    <source>
        <dbReference type="ARBA" id="ARBA00022840"/>
    </source>
</evidence>
<evidence type="ECO:0000313" key="8">
    <source>
        <dbReference type="EMBL" id="MEW6955476.1"/>
    </source>
</evidence>
<accession>A0ABV3NE30</accession>
<proteinExistence type="inferred from homology"/>
<evidence type="ECO:0000256" key="6">
    <source>
        <dbReference type="ARBA" id="ARBA00048178"/>
    </source>
</evidence>
<comment type="caution">
    <text evidence="8">The sequence shown here is derived from an EMBL/GenBank/DDBJ whole genome shotgun (WGS) entry which is preliminary data.</text>
</comment>
<evidence type="ECO:0000259" key="7">
    <source>
        <dbReference type="Pfam" id="PF06414"/>
    </source>
</evidence>
<name>A0ABV3NE30_9ACTO</name>
<keyword evidence="4" id="KW-0067">ATP-binding</keyword>
<dbReference type="SUPFAM" id="SSF52540">
    <property type="entry name" value="P-loop containing nucleoside triphosphate hydrolases"/>
    <property type="match status" value="1"/>
</dbReference>
<dbReference type="Proteomes" id="UP001555100">
    <property type="component" value="Unassembled WGS sequence"/>
</dbReference>
<dbReference type="InterPro" id="IPR027417">
    <property type="entry name" value="P-loop_NTPase"/>
</dbReference>
<dbReference type="EC" id="2.7.1.176" evidence="2"/>
<gene>
    <name evidence="8" type="ORF">V3M73_10655</name>
</gene>
<dbReference type="InterPro" id="IPR010488">
    <property type="entry name" value="Zeta_toxin_domain"/>
</dbReference>